<keyword evidence="2" id="KW-0285">Flavoprotein</keyword>
<reference evidence="5 6" key="1">
    <citation type="submission" date="2016-04" db="EMBL/GenBank/DDBJ databases">
        <authorList>
            <person name="Evans L.H."/>
            <person name="Alamgir A."/>
            <person name="Owens N."/>
            <person name="Weber N.D."/>
            <person name="Virtaneva K."/>
            <person name="Barbian K."/>
            <person name="Babar A."/>
            <person name="Rosenke K."/>
        </authorList>
    </citation>
    <scope>NUCLEOTIDE SEQUENCE [LARGE SCALE GENOMIC DNA]</scope>
    <source>
        <strain evidence="5 6">IFM 0406</strain>
    </source>
</reference>
<gene>
    <name evidence="5" type="ORF">AWN90_22040</name>
</gene>
<keyword evidence="4" id="KW-0560">Oxidoreductase</keyword>
<evidence type="ECO:0000313" key="5">
    <source>
        <dbReference type="EMBL" id="KZM75146.1"/>
    </source>
</evidence>
<dbReference type="AlphaFoldDB" id="A0A164P5E4"/>
<dbReference type="GO" id="GO:0004499">
    <property type="term" value="F:N,N-dimethylaniline monooxygenase activity"/>
    <property type="evidence" value="ECO:0007669"/>
    <property type="project" value="InterPro"/>
</dbReference>
<dbReference type="Proteomes" id="UP000076512">
    <property type="component" value="Unassembled WGS sequence"/>
</dbReference>
<proteinExistence type="inferred from homology"/>
<dbReference type="STRING" id="455432.AWN90_22040"/>
<dbReference type="GO" id="GO:0050661">
    <property type="term" value="F:NADP binding"/>
    <property type="evidence" value="ECO:0007669"/>
    <property type="project" value="InterPro"/>
</dbReference>
<evidence type="ECO:0000256" key="2">
    <source>
        <dbReference type="ARBA" id="ARBA00022630"/>
    </source>
</evidence>
<dbReference type="Gene3D" id="3.50.50.60">
    <property type="entry name" value="FAD/NAD(P)-binding domain"/>
    <property type="match status" value="2"/>
</dbReference>
<dbReference type="PANTHER" id="PTHR42877">
    <property type="entry name" value="L-ORNITHINE N(5)-MONOOXYGENASE-RELATED"/>
    <property type="match status" value="1"/>
</dbReference>
<dbReference type="InterPro" id="IPR036188">
    <property type="entry name" value="FAD/NAD-bd_sf"/>
</dbReference>
<name>A0A164P5E4_9NOCA</name>
<dbReference type="Pfam" id="PF00743">
    <property type="entry name" value="FMO-like"/>
    <property type="match status" value="1"/>
</dbReference>
<evidence type="ECO:0000256" key="4">
    <source>
        <dbReference type="ARBA" id="ARBA00023002"/>
    </source>
</evidence>
<dbReference type="PANTHER" id="PTHR42877:SF4">
    <property type="entry name" value="FAD_NAD(P)-BINDING DOMAIN-CONTAINING PROTEIN-RELATED"/>
    <property type="match status" value="1"/>
</dbReference>
<keyword evidence="6" id="KW-1185">Reference proteome</keyword>
<comment type="similarity">
    <text evidence="1">Belongs to the FAD-binding monooxygenase family.</text>
</comment>
<protein>
    <submittedName>
        <fullName evidence="5">Monooxygenase</fullName>
    </submittedName>
</protein>
<organism evidence="5 6">
    <name type="scientific">Nocardia terpenica</name>
    <dbReference type="NCBI Taxonomy" id="455432"/>
    <lineage>
        <taxon>Bacteria</taxon>
        <taxon>Bacillati</taxon>
        <taxon>Actinomycetota</taxon>
        <taxon>Actinomycetes</taxon>
        <taxon>Mycobacteriales</taxon>
        <taxon>Nocardiaceae</taxon>
        <taxon>Nocardia</taxon>
    </lineage>
</organism>
<dbReference type="InterPro" id="IPR051209">
    <property type="entry name" value="FAD-bind_Monooxygenase_sf"/>
</dbReference>
<evidence type="ECO:0000313" key="6">
    <source>
        <dbReference type="Proteomes" id="UP000076512"/>
    </source>
</evidence>
<dbReference type="InterPro" id="IPR020946">
    <property type="entry name" value="Flavin_mOase-like"/>
</dbReference>
<dbReference type="SUPFAM" id="SSF51905">
    <property type="entry name" value="FAD/NAD(P)-binding domain"/>
    <property type="match status" value="2"/>
</dbReference>
<dbReference type="GO" id="GO:0050660">
    <property type="term" value="F:flavin adenine dinucleotide binding"/>
    <property type="evidence" value="ECO:0007669"/>
    <property type="project" value="InterPro"/>
</dbReference>
<evidence type="ECO:0000256" key="3">
    <source>
        <dbReference type="ARBA" id="ARBA00022827"/>
    </source>
</evidence>
<accession>A0A164P5E4</accession>
<dbReference type="EMBL" id="LWGR01000004">
    <property type="protein sequence ID" value="KZM75146.1"/>
    <property type="molecule type" value="Genomic_DNA"/>
</dbReference>
<comment type="caution">
    <text evidence="5">The sequence shown here is derived from an EMBL/GenBank/DDBJ whole genome shotgun (WGS) entry which is preliminary data.</text>
</comment>
<keyword evidence="3" id="KW-0274">FAD</keyword>
<sequence length="391" mass="43924">MSGVCMAVMLRRSGIRDITVFEKASELGGTWRDNVYPGLYCDVPARFYQYSFAPNPHWTRVFASGTDIHAYLRRIADRFDVRQHFRFNTEVTEARFVDNRWQVHTADGAVATFDFLIAATGVLRVPRYPDIPGLGDFHGPVMHSARWDRAAEVVGKRVAVIGTGSTGVQIATALAETTARLDLFQRSANWVVTLPNPRYSALTRAAHRRWPMLDRLGYDGYERFFEFFSRAVIRSGWRRTLLSTICRANLHTVDDSDVRRMLTPDYKPMCRRLIVSGGFLRAVRRGTVHVVDTGIDHIAERGVVTTDGVLHECDAIVLATGFDAHAYLRPMRLYGRDGIGLDDAWRDGPQAHLTVAVPGFPNFFMLLGPHSPIGNYSLTAIAEMQARHIAA</sequence>
<keyword evidence="5" id="KW-0503">Monooxygenase</keyword>
<evidence type="ECO:0000256" key="1">
    <source>
        <dbReference type="ARBA" id="ARBA00010139"/>
    </source>
</evidence>